<dbReference type="GO" id="GO:0006313">
    <property type="term" value="P:DNA transposition"/>
    <property type="evidence" value="ECO:0007669"/>
    <property type="project" value="InterPro"/>
</dbReference>
<evidence type="ECO:0000313" key="2">
    <source>
        <dbReference type="EMBL" id="MBB4045301.1"/>
    </source>
</evidence>
<evidence type="ECO:0000313" key="3">
    <source>
        <dbReference type="Proteomes" id="UP000560658"/>
    </source>
</evidence>
<feature type="domain" description="Transposase IS4-like" evidence="1">
    <location>
        <begin position="2"/>
        <end position="125"/>
    </location>
</feature>
<organism evidence="2 3">
    <name type="scientific">Bacteroides reticulotermitis</name>
    <dbReference type="NCBI Taxonomy" id="1133319"/>
    <lineage>
        <taxon>Bacteria</taxon>
        <taxon>Pseudomonadati</taxon>
        <taxon>Bacteroidota</taxon>
        <taxon>Bacteroidia</taxon>
        <taxon>Bacteroidales</taxon>
        <taxon>Bacteroidaceae</taxon>
        <taxon>Bacteroides</taxon>
    </lineage>
</organism>
<dbReference type="InterPro" id="IPR002559">
    <property type="entry name" value="Transposase_11"/>
</dbReference>
<accession>A0A840D2P7</accession>
<evidence type="ECO:0000259" key="1">
    <source>
        <dbReference type="Pfam" id="PF01609"/>
    </source>
</evidence>
<dbReference type="GO" id="GO:0003677">
    <property type="term" value="F:DNA binding"/>
    <property type="evidence" value="ECO:0007669"/>
    <property type="project" value="InterPro"/>
</dbReference>
<reference evidence="2" key="1">
    <citation type="submission" date="2020-08" db="EMBL/GenBank/DDBJ databases">
        <title>Genomic Encyclopedia of Type Strains, Phase IV (KMG-IV): sequencing the most valuable type-strain genomes for metagenomic binning, comparative biology and taxonomic classification.</title>
        <authorList>
            <person name="Goeker M."/>
        </authorList>
    </citation>
    <scope>NUCLEOTIDE SEQUENCE [LARGE SCALE GENOMIC DNA]</scope>
    <source>
        <strain evidence="2">DSM 105720</strain>
    </source>
</reference>
<dbReference type="GO" id="GO:0004803">
    <property type="term" value="F:transposase activity"/>
    <property type="evidence" value="ECO:0007669"/>
    <property type="project" value="InterPro"/>
</dbReference>
<dbReference type="Proteomes" id="UP000560658">
    <property type="component" value="Unassembled WGS sequence"/>
</dbReference>
<dbReference type="EMBL" id="JACIER010000014">
    <property type="protein sequence ID" value="MBB4045301.1"/>
    <property type="molecule type" value="Genomic_DNA"/>
</dbReference>
<gene>
    <name evidence="2" type="ORF">GGR06_003113</name>
</gene>
<name>A0A840D2P7_9BACE</name>
<dbReference type="RefSeq" id="WP_244437097.1">
    <property type="nucleotide sequence ID" value="NZ_JACIER010000014.1"/>
</dbReference>
<sequence length="152" mass="17415">MYYFGLKLHALAFRRKGTLPFPEMLMLSSADQNDLTVLKTEVVDSLTGRNIFADKIYSDFPYWTEKQKNQGVCMLTPVKAIKGEEPVITQREKAARDLFSTAVSKIRQPIESLFNWINEKTNIQRAIKIRSTPGLLIHTMGKIAIAFIYLIF</sequence>
<keyword evidence="3" id="KW-1185">Reference proteome</keyword>
<comment type="caution">
    <text evidence="2">The sequence shown here is derived from an EMBL/GenBank/DDBJ whole genome shotgun (WGS) entry which is preliminary data.</text>
</comment>
<dbReference type="AlphaFoldDB" id="A0A840D2P7"/>
<proteinExistence type="predicted"/>
<dbReference type="Pfam" id="PF01609">
    <property type="entry name" value="DDE_Tnp_1"/>
    <property type="match status" value="1"/>
</dbReference>
<protein>
    <recommendedName>
        <fullName evidence="1">Transposase IS4-like domain-containing protein</fullName>
    </recommendedName>
</protein>